<name>A0AC61PN17_9FIRM</name>
<comment type="caution">
    <text evidence="1">The sequence shown here is derived from an EMBL/GenBank/DDBJ whole genome shotgun (WGS) entry which is preliminary data.</text>
</comment>
<dbReference type="EMBL" id="FWXZ01000004">
    <property type="protein sequence ID" value="SMC72760.1"/>
    <property type="molecule type" value="Genomic_DNA"/>
</dbReference>
<dbReference type="Proteomes" id="UP000192328">
    <property type="component" value="Unassembled WGS sequence"/>
</dbReference>
<evidence type="ECO:0000313" key="1">
    <source>
        <dbReference type="EMBL" id="SMC72760.1"/>
    </source>
</evidence>
<organism evidence="1 2">
    <name type="scientific">Aristaeella lactis</name>
    <dbReference type="NCBI Taxonomy" id="3046383"/>
    <lineage>
        <taxon>Bacteria</taxon>
        <taxon>Bacillati</taxon>
        <taxon>Bacillota</taxon>
        <taxon>Clostridia</taxon>
        <taxon>Eubacteriales</taxon>
        <taxon>Aristaeellaceae</taxon>
        <taxon>Aristaeella</taxon>
    </lineage>
</organism>
<protein>
    <submittedName>
        <fullName evidence="1">Loader and inhibitor of phage G40P</fullName>
    </submittedName>
</protein>
<proteinExistence type="predicted"/>
<sequence length="193" mass="22306">MKTGKLSRPFLYERKGEIYAMNMEETNQILASITAIYPVFVRDRDARTLAKVWQQVFNATPYQLVNQALMAYIATDTKGFPPTPGALNMWIAKTQQMNGPTENEAWAMVYRAISRGLYNSREEYEKLPPDIREIVGNSRMLHEWAQMDSSEVNTIIAAGFKRSWRARQELKQELMPLAGIPQMHLGEQEKREF</sequence>
<keyword evidence="2" id="KW-1185">Reference proteome</keyword>
<accession>A0AC61PN17</accession>
<reference evidence="1" key="1">
    <citation type="submission" date="2017-04" db="EMBL/GenBank/DDBJ databases">
        <authorList>
            <person name="Varghese N."/>
            <person name="Submissions S."/>
        </authorList>
    </citation>
    <scope>NUCLEOTIDE SEQUENCE</scope>
    <source>
        <strain evidence="1">WTE2008</strain>
    </source>
</reference>
<gene>
    <name evidence="1" type="ORF">SAMN06297397_2210</name>
</gene>
<evidence type="ECO:0000313" key="2">
    <source>
        <dbReference type="Proteomes" id="UP000192328"/>
    </source>
</evidence>